<dbReference type="EMBL" id="JAJSOF020000033">
    <property type="protein sequence ID" value="KAJ4430322.1"/>
    <property type="molecule type" value="Genomic_DNA"/>
</dbReference>
<gene>
    <name evidence="1" type="ORF">ANN_22535</name>
</gene>
<organism evidence="1 2">
    <name type="scientific">Periplaneta americana</name>
    <name type="common">American cockroach</name>
    <name type="synonym">Blatta americana</name>
    <dbReference type="NCBI Taxonomy" id="6978"/>
    <lineage>
        <taxon>Eukaryota</taxon>
        <taxon>Metazoa</taxon>
        <taxon>Ecdysozoa</taxon>
        <taxon>Arthropoda</taxon>
        <taxon>Hexapoda</taxon>
        <taxon>Insecta</taxon>
        <taxon>Pterygota</taxon>
        <taxon>Neoptera</taxon>
        <taxon>Polyneoptera</taxon>
        <taxon>Dictyoptera</taxon>
        <taxon>Blattodea</taxon>
        <taxon>Blattoidea</taxon>
        <taxon>Blattidae</taxon>
        <taxon>Blattinae</taxon>
        <taxon>Periplaneta</taxon>
    </lineage>
</organism>
<reference evidence="1 2" key="1">
    <citation type="journal article" date="2022" name="Allergy">
        <title>Genome assembly and annotation of Periplaneta americana reveal a comprehensive cockroach allergen profile.</title>
        <authorList>
            <person name="Wang L."/>
            <person name="Xiong Q."/>
            <person name="Saelim N."/>
            <person name="Wang L."/>
            <person name="Nong W."/>
            <person name="Wan A.T."/>
            <person name="Shi M."/>
            <person name="Liu X."/>
            <person name="Cao Q."/>
            <person name="Hui J.H.L."/>
            <person name="Sookrung N."/>
            <person name="Leung T.F."/>
            <person name="Tungtrongchitr A."/>
            <person name="Tsui S.K.W."/>
        </authorList>
    </citation>
    <scope>NUCLEOTIDE SEQUENCE [LARGE SCALE GENOMIC DNA]</scope>
    <source>
        <strain evidence="1">PWHHKU_190912</strain>
    </source>
</reference>
<proteinExistence type="predicted"/>
<sequence>MHQAERCICSPEKPFFLEDIRHNLLLPATRPYNEVIARRKQEREMDSNFFGGDTMVNREPGVDQQQPEAEAHNHQAAIYGYHHQMCTEDKYHHINEQCVCKMCNQKCELYHFSKCKKMSQTLNELIKPNV</sequence>
<evidence type="ECO:0000313" key="2">
    <source>
        <dbReference type="Proteomes" id="UP001148838"/>
    </source>
</evidence>
<evidence type="ECO:0000313" key="1">
    <source>
        <dbReference type="EMBL" id="KAJ4430322.1"/>
    </source>
</evidence>
<dbReference type="Proteomes" id="UP001148838">
    <property type="component" value="Unassembled WGS sequence"/>
</dbReference>
<keyword evidence="2" id="KW-1185">Reference proteome</keyword>
<accession>A0ABQ8S8R3</accession>
<name>A0ABQ8S8R3_PERAM</name>
<protein>
    <submittedName>
        <fullName evidence="1">Uncharacterized protein</fullName>
    </submittedName>
</protein>
<comment type="caution">
    <text evidence="1">The sequence shown here is derived from an EMBL/GenBank/DDBJ whole genome shotgun (WGS) entry which is preliminary data.</text>
</comment>